<dbReference type="EMBL" id="JBBNPS010000014">
    <property type="protein sequence ID" value="MEQ3353829.1"/>
    <property type="molecule type" value="Genomic_DNA"/>
</dbReference>
<feature type="transmembrane region" description="Helical" evidence="1">
    <location>
        <begin position="17"/>
        <end position="36"/>
    </location>
</feature>
<comment type="caution">
    <text evidence="2">The sequence shown here is derived from an EMBL/GenBank/DDBJ whole genome shotgun (WGS) entry which is preliminary data.</text>
</comment>
<feature type="transmembrane region" description="Helical" evidence="1">
    <location>
        <begin position="125"/>
        <end position="144"/>
    </location>
</feature>
<feature type="transmembrane region" description="Helical" evidence="1">
    <location>
        <begin position="87"/>
        <end position="113"/>
    </location>
</feature>
<protein>
    <submittedName>
        <fullName evidence="2">Uncharacterized protein</fullName>
    </submittedName>
</protein>
<evidence type="ECO:0000313" key="2">
    <source>
        <dbReference type="EMBL" id="MEQ3353829.1"/>
    </source>
</evidence>
<dbReference type="Proteomes" id="UP001481872">
    <property type="component" value="Unassembled WGS sequence"/>
</dbReference>
<evidence type="ECO:0000313" key="3">
    <source>
        <dbReference type="Proteomes" id="UP001481872"/>
    </source>
</evidence>
<feature type="transmembrane region" description="Helical" evidence="1">
    <location>
        <begin position="48"/>
        <end position="66"/>
    </location>
</feature>
<keyword evidence="1" id="KW-0812">Transmembrane</keyword>
<keyword evidence="1" id="KW-0472">Membrane</keyword>
<proteinExistence type="predicted"/>
<accession>A0ABV1J6M3</accession>
<evidence type="ECO:0000256" key="1">
    <source>
        <dbReference type="SAM" id="Phobius"/>
    </source>
</evidence>
<sequence>MTIEKSKFLNILKATDYLAMLTMIVLAFIHPFFPVYNEAGKLMENAALLRIAVVIAVLFVGVPIFSKEITAIRKNKKPYDLKKKNSTVFLPKVNFFLASLFAVATVVFVPMAIVHYADKGPQWQAFYAVFYVFVYIGIGSRLQLKPALIPQKKIKS</sequence>
<gene>
    <name evidence="2" type="ORF">AAA081_05875</name>
</gene>
<reference evidence="2 3" key="1">
    <citation type="submission" date="2024-04" db="EMBL/GenBank/DDBJ databases">
        <title>Human intestinal bacterial collection.</title>
        <authorList>
            <person name="Pauvert C."/>
            <person name="Hitch T.C.A."/>
            <person name="Clavel T."/>
        </authorList>
    </citation>
    <scope>NUCLEOTIDE SEQUENCE [LARGE SCALE GENOMIC DNA]</scope>
    <source>
        <strain evidence="2 3">CLA-SR-H026</strain>
    </source>
</reference>
<organism evidence="2 3">
    <name type="scientific">Aedoeadaptatus acetigenes</name>
    <dbReference type="NCBI Taxonomy" id="2981723"/>
    <lineage>
        <taxon>Bacteria</taxon>
        <taxon>Bacillati</taxon>
        <taxon>Bacillota</taxon>
        <taxon>Tissierellia</taxon>
        <taxon>Tissierellales</taxon>
        <taxon>Peptoniphilaceae</taxon>
        <taxon>Aedoeadaptatus</taxon>
    </lineage>
</organism>
<keyword evidence="3" id="KW-1185">Reference proteome</keyword>
<dbReference type="RefSeq" id="WP_148474291.1">
    <property type="nucleotide sequence ID" value="NZ_JAOQJD010000015.1"/>
</dbReference>
<name>A0ABV1J6M3_9FIRM</name>
<keyword evidence="1" id="KW-1133">Transmembrane helix</keyword>